<evidence type="ECO:0000313" key="3">
    <source>
        <dbReference type="Proteomes" id="UP000012174"/>
    </source>
</evidence>
<gene>
    <name evidence="2" type="ORF">UCREL1_2395</name>
</gene>
<dbReference type="EMBL" id="KB705840">
    <property type="protein sequence ID" value="EMR70558.1"/>
    <property type="molecule type" value="Genomic_DNA"/>
</dbReference>
<dbReference type="KEGG" id="ela:UCREL1_2395"/>
<protein>
    <submittedName>
        <fullName evidence="2">Putative bys1 domain protein</fullName>
    </submittedName>
</protein>
<dbReference type="InterPro" id="IPR006771">
    <property type="entry name" value="CetA-like"/>
</dbReference>
<dbReference type="OrthoDB" id="3682664at2759"/>
<feature type="signal peptide" evidence="1">
    <location>
        <begin position="1"/>
        <end position="19"/>
    </location>
</feature>
<evidence type="ECO:0000256" key="1">
    <source>
        <dbReference type="SAM" id="SignalP"/>
    </source>
</evidence>
<dbReference type="PANTHER" id="PTHR36195:SF4">
    <property type="entry name" value="DOMAIN PROTEIN, PUTATIVE (AFU_ORTHOLOGUE AFUA_5G01990)-RELATED"/>
    <property type="match status" value="1"/>
</dbReference>
<dbReference type="eggNOG" id="ENOG502SP7Z">
    <property type="taxonomic scope" value="Eukaryota"/>
</dbReference>
<keyword evidence="3" id="KW-1185">Reference proteome</keyword>
<accession>M7T141</accession>
<dbReference type="Pfam" id="PF04681">
    <property type="entry name" value="Bys1"/>
    <property type="match status" value="1"/>
</dbReference>
<feature type="chain" id="PRO_5004085135" evidence="1">
    <location>
        <begin position="20"/>
        <end position="153"/>
    </location>
</feature>
<name>M7T141_EUTLA</name>
<sequence>MKFFTIVAGAALASTGVSAQQAVVKNNCQSTIYVQSFPFDGSAAGKLTTVAPGQSFSEDFRKSGSTVKIAKTKTLSTPLFFGYSFSSNPDYAYYELSTEWGNPFADSHNILTPGDGCEVFNCASGQKSCYSTPSLKKVYGCPQPVNLEAEVCV</sequence>
<dbReference type="PANTHER" id="PTHR36195">
    <property type="entry name" value="DOMAIN PROTEIN, PUTATIVE (AFU_ORTHOLOGUE AFUA_5G01990)-RELATED-RELATED"/>
    <property type="match status" value="1"/>
</dbReference>
<dbReference type="OMA" id="ANDAGCY"/>
<reference evidence="3" key="1">
    <citation type="journal article" date="2013" name="Genome Announc.">
        <title>Draft genome sequence of the grapevine dieback fungus Eutypa lata UCR-EL1.</title>
        <authorList>
            <person name="Blanco-Ulate B."/>
            <person name="Rolshausen P.E."/>
            <person name="Cantu D."/>
        </authorList>
    </citation>
    <scope>NUCLEOTIDE SEQUENCE [LARGE SCALE GENOMIC DNA]</scope>
    <source>
        <strain evidence="3">UCR-EL1</strain>
    </source>
</reference>
<dbReference type="Proteomes" id="UP000012174">
    <property type="component" value="Unassembled WGS sequence"/>
</dbReference>
<organism evidence="2 3">
    <name type="scientific">Eutypa lata (strain UCR-EL1)</name>
    <name type="common">Grapevine dieback disease fungus</name>
    <name type="synonym">Eutypa armeniacae</name>
    <dbReference type="NCBI Taxonomy" id="1287681"/>
    <lineage>
        <taxon>Eukaryota</taxon>
        <taxon>Fungi</taxon>
        <taxon>Dikarya</taxon>
        <taxon>Ascomycota</taxon>
        <taxon>Pezizomycotina</taxon>
        <taxon>Sordariomycetes</taxon>
        <taxon>Xylariomycetidae</taxon>
        <taxon>Xylariales</taxon>
        <taxon>Diatrypaceae</taxon>
        <taxon>Eutypa</taxon>
    </lineage>
</organism>
<proteinExistence type="predicted"/>
<dbReference type="AlphaFoldDB" id="M7T141"/>
<keyword evidence="1" id="KW-0732">Signal</keyword>
<dbReference type="HOGENOM" id="CLU_144311_0_0_1"/>
<evidence type="ECO:0000313" key="2">
    <source>
        <dbReference type="EMBL" id="EMR70558.1"/>
    </source>
</evidence>